<dbReference type="Proteomes" id="UP001064048">
    <property type="component" value="Chromosome 21"/>
</dbReference>
<evidence type="ECO:0000313" key="2">
    <source>
        <dbReference type="Proteomes" id="UP001064048"/>
    </source>
</evidence>
<keyword evidence="2" id="KW-1185">Reference proteome</keyword>
<proteinExistence type="predicted"/>
<name>A0ACC0KDQ1_CHOFU</name>
<accession>A0ACC0KDQ1</accession>
<comment type="caution">
    <text evidence="1">The sequence shown here is derived from an EMBL/GenBank/DDBJ whole genome shotgun (WGS) entry which is preliminary data.</text>
</comment>
<dbReference type="EMBL" id="CM046121">
    <property type="protein sequence ID" value="KAI8434385.1"/>
    <property type="molecule type" value="Genomic_DNA"/>
</dbReference>
<reference evidence="1 2" key="1">
    <citation type="journal article" date="2022" name="Genome Biol. Evol.">
        <title>The Spruce Budworm Genome: Reconstructing the Evolutionary History of Antifreeze Proteins.</title>
        <authorList>
            <person name="Beliveau C."/>
            <person name="Gagne P."/>
            <person name="Picq S."/>
            <person name="Vernygora O."/>
            <person name="Keeling C.I."/>
            <person name="Pinkney K."/>
            <person name="Doucet D."/>
            <person name="Wen F."/>
            <person name="Johnston J.S."/>
            <person name="Maaroufi H."/>
            <person name="Boyle B."/>
            <person name="Laroche J."/>
            <person name="Dewar K."/>
            <person name="Juretic N."/>
            <person name="Blackburn G."/>
            <person name="Nisole A."/>
            <person name="Brunet B."/>
            <person name="Brandao M."/>
            <person name="Lumley L."/>
            <person name="Duan J."/>
            <person name="Quan G."/>
            <person name="Lucarotti C.J."/>
            <person name="Roe A.D."/>
            <person name="Sperling F.A.H."/>
            <person name="Levesque R.C."/>
            <person name="Cusson M."/>
        </authorList>
    </citation>
    <scope>NUCLEOTIDE SEQUENCE [LARGE SCALE GENOMIC DNA]</scope>
    <source>
        <strain evidence="1">Glfc:IPQL:Cfum</strain>
    </source>
</reference>
<evidence type="ECO:0000313" key="1">
    <source>
        <dbReference type="EMBL" id="KAI8434385.1"/>
    </source>
</evidence>
<protein>
    <submittedName>
        <fullName evidence="1">Uncharacterized protein</fullName>
    </submittedName>
</protein>
<gene>
    <name evidence="1" type="ORF">MSG28_012432</name>
</gene>
<sequence length="686" mass="74879">MCSRASAGPSRCSTRRSTAVVSVTAPGRRQSGAVPARRARLPVHVAVSVLGRLVPAVSRERLQLEPPQCLLAFRSQQGPAFHIQKLFLSVVNADNGANHFGYNDHVTQMGLDNLWLLIGRRLLLGAAQFLHQSHRLALQAAGEPPAGARVHQLHELLTDQNNVLRLVIQWVIILVTNMINLLGHIKKLIQVDTSEGELPEGTLLLKSFVDLQNPCFRSDSTENRKERKERYLTVTVMMSDLTANRLDSVLPKRKERVLQTCNKMGTEVPKTHDSSGESDSNSDSQNSSSSESSGSDWECSGAKQTSAAKPHFSVTSCDTGLRLKIAAIPPRKVSPKRSAKPSVKTKPSEVTETQKSKVKKKPSKLSDSSSSSESCSKCSSDSSSDDDVPLKIVSKSLPKCSPQKASKNTKNSTVKSGSDDEKRLSDAIKDIKATKDKPSASKGNAVKKTKCDETVQATEVKKGRGRPRTKRVRWRSGGREYKPRRSLAASRRARARVDDLRDLSSLAAQATRDLASRQSILLTAVMCCCVKLTWILFTTNARKVIFSAPVNASGRELELFGQSRGLVTSVTQKVLWTLVNSCLSAVINCVVQVCDAGMMRHSANAAAWTAPGEVWEYVSQLVSSYHDQHDCQLGQYSSLEVSAAQLLRVGGPNHRENCLLNSTLRDDDVPGEGDGNLNRLDTFVAA</sequence>
<organism evidence="1 2">
    <name type="scientific">Choristoneura fumiferana</name>
    <name type="common">Spruce budworm moth</name>
    <name type="synonym">Archips fumiferana</name>
    <dbReference type="NCBI Taxonomy" id="7141"/>
    <lineage>
        <taxon>Eukaryota</taxon>
        <taxon>Metazoa</taxon>
        <taxon>Ecdysozoa</taxon>
        <taxon>Arthropoda</taxon>
        <taxon>Hexapoda</taxon>
        <taxon>Insecta</taxon>
        <taxon>Pterygota</taxon>
        <taxon>Neoptera</taxon>
        <taxon>Endopterygota</taxon>
        <taxon>Lepidoptera</taxon>
        <taxon>Glossata</taxon>
        <taxon>Ditrysia</taxon>
        <taxon>Tortricoidea</taxon>
        <taxon>Tortricidae</taxon>
        <taxon>Tortricinae</taxon>
        <taxon>Choristoneura</taxon>
    </lineage>
</organism>